<protein>
    <submittedName>
        <fullName evidence="1">Uncharacterized protein</fullName>
    </submittedName>
</protein>
<dbReference type="AlphaFoldDB" id="X1E208"/>
<organism evidence="1">
    <name type="scientific">marine sediment metagenome</name>
    <dbReference type="NCBI Taxonomy" id="412755"/>
    <lineage>
        <taxon>unclassified sequences</taxon>
        <taxon>metagenomes</taxon>
        <taxon>ecological metagenomes</taxon>
    </lineage>
</organism>
<name>X1E208_9ZZZZ</name>
<feature type="non-terminal residue" evidence="1">
    <location>
        <position position="1"/>
    </location>
</feature>
<proteinExistence type="predicted"/>
<sequence>TDGQPHYRRLNEFRILSRLMEEVRDYVEIYENAELVHLPSDHKEYNRESEEYIHANMLQLTDMLLGSSIHACLKNVRVINTNPKIGDSVKNKKGIVAYPVKEMLDKRKRGRSFQNSSHYGAFSITKAFINNNEWGFENIIAKDIPILNKTQLSLF</sequence>
<gene>
    <name evidence="1" type="ORF">S03H2_09926</name>
</gene>
<reference evidence="1" key="1">
    <citation type="journal article" date="2014" name="Front. Microbiol.">
        <title>High frequency of phylogenetically diverse reductive dehalogenase-homologous genes in deep subseafloor sedimentary metagenomes.</title>
        <authorList>
            <person name="Kawai M."/>
            <person name="Futagami T."/>
            <person name="Toyoda A."/>
            <person name="Takaki Y."/>
            <person name="Nishi S."/>
            <person name="Hori S."/>
            <person name="Arai W."/>
            <person name="Tsubouchi T."/>
            <person name="Morono Y."/>
            <person name="Uchiyama I."/>
            <person name="Ito T."/>
            <person name="Fujiyama A."/>
            <person name="Inagaki F."/>
            <person name="Takami H."/>
        </authorList>
    </citation>
    <scope>NUCLEOTIDE SEQUENCE</scope>
    <source>
        <strain evidence="1">Expedition CK06-06</strain>
    </source>
</reference>
<accession>X1E208</accession>
<comment type="caution">
    <text evidence="1">The sequence shown here is derived from an EMBL/GenBank/DDBJ whole genome shotgun (WGS) entry which is preliminary data.</text>
</comment>
<dbReference type="EMBL" id="BARU01005140">
    <property type="protein sequence ID" value="GAH27316.1"/>
    <property type="molecule type" value="Genomic_DNA"/>
</dbReference>
<evidence type="ECO:0000313" key="1">
    <source>
        <dbReference type="EMBL" id="GAH27316.1"/>
    </source>
</evidence>